<dbReference type="GO" id="GO:0016705">
    <property type="term" value="F:oxidoreductase activity, acting on paired donors, with incorporation or reduction of molecular oxygen"/>
    <property type="evidence" value="ECO:0007669"/>
    <property type="project" value="InterPro"/>
</dbReference>
<dbReference type="GO" id="GO:0005506">
    <property type="term" value="F:iron ion binding"/>
    <property type="evidence" value="ECO:0007669"/>
    <property type="project" value="InterPro"/>
</dbReference>
<reference evidence="1 2" key="1">
    <citation type="submission" date="2016-03" db="EMBL/GenBank/DDBJ databases">
        <title>Whole genome sequencing of Grifola frondosa 9006-11.</title>
        <authorList>
            <person name="Min B."/>
            <person name="Park H."/>
            <person name="Kim J.-G."/>
            <person name="Cho H."/>
            <person name="Oh Y.-L."/>
            <person name="Kong W.-S."/>
            <person name="Choi I.-G."/>
        </authorList>
    </citation>
    <scope>NUCLEOTIDE SEQUENCE [LARGE SCALE GENOMIC DNA]</scope>
    <source>
        <strain evidence="1 2">9006-11</strain>
    </source>
</reference>
<name>A0A1C7M0Q4_GRIFR</name>
<dbReference type="EMBL" id="LUGG01000014">
    <property type="protein sequence ID" value="OBZ70308.1"/>
    <property type="molecule type" value="Genomic_DNA"/>
</dbReference>
<dbReference type="AlphaFoldDB" id="A0A1C7M0Q4"/>
<dbReference type="STRING" id="5627.A0A1C7M0Q4"/>
<dbReference type="Gene3D" id="1.10.630.10">
    <property type="entry name" value="Cytochrome P450"/>
    <property type="match status" value="1"/>
</dbReference>
<sequence>MSTELDTFPKQTPPDGNLFWRLTGSENVVMNNGAPWRRLSRVVRAAFERNLPIEQFELLARRLFVQMGEGGRLRWDDFTMRYTLDAIGTCALGHDFDAIGRPRVRL</sequence>
<keyword evidence="2" id="KW-1185">Reference proteome</keyword>
<dbReference type="InterPro" id="IPR036396">
    <property type="entry name" value="Cyt_P450_sf"/>
</dbReference>
<dbReference type="GO" id="GO:0004497">
    <property type="term" value="F:monooxygenase activity"/>
    <property type="evidence" value="ECO:0007669"/>
    <property type="project" value="InterPro"/>
</dbReference>
<evidence type="ECO:0000313" key="1">
    <source>
        <dbReference type="EMBL" id="OBZ70308.1"/>
    </source>
</evidence>
<gene>
    <name evidence="1" type="ORF">A0H81_09552</name>
</gene>
<dbReference type="SUPFAM" id="SSF48264">
    <property type="entry name" value="Cytochrome P450"/>
    <property type="match status" value="1"/>
</dbReference>
<evidence type="ECO:0000313" key="2">
    <source>
        <dbReference type="Proteomes" id="UP000092993"/>
    </source>
</evidence>
<proteinExistence type="predicted"/>
<dbReference type="OrthoDB" id="1470350at2759"/>
<dbReference type="GO" id="GO:0020037">
    <property type="term" value="F:heme binding"/>
    <property type="evidence" value="ECO:0007669"/>
    <property type="project" value="InterPro"/>
</dbReference>
<accession>A0A1C7M0Q4</accession>
<comment type="caution">
    <text evidence="1">The sequence shown here is derived from an EMBL/GenBank/DDBJ whole genome shotgun (WGS) entry which is preliminary data.</text>
</comment>
<organism evidence="1 2">
    <name type="scientific">Grifola frondosa</name>
    <name type="common">Maitake</name>
    <name type="synonym">Polyporus frondosus</name>
    <dbReference type="NCBI Taxonomy" id="5627"/>
    <lineage>
        <taxon>Eukaryota</taxon>
        <taxon>Fungi</taxon>
        <taxon>Dikarya</taxon>
        <taxon>Basidiomycota</taxon>
        <taxon>Agaricomycotina</taxon>
        <taxon>Agaricomycetes</taxon>
        <taxon>Polyporales</taxon>
        <taxon>Grifolaceae</taxon>
        <taxon>Grifola</taxon>
    </lineage>
</organism>
<dbReference type="Proteomes" id="UP000092993">
    <property type="component" value="Unassembled WGS sequence"/>
</dbReference>
<protein>
    <submittedName>
        <fullName evidence="1">Uncharacterized protein</fullName>
    </submittedName>
</protein>